<dbReference type="InterPro" id="IPR055123">
    <property type="entry name" value="SpnB-like_Rossmann"/>
</dbReference>
<proteinExistence type="predicted"/>
<feature type="domain" description="Polyketide synthase extender module SpnB-like Rossmann fold" evidence="1">
    <location>
        <begin position="4"/>
        <end position="95"/>
    </location>
</feature>
<evidence type="ECO:0000259" key="1">
    <source>
        <dbReference type="Pfam" id="PF22953"/>
    </source>
</evidence>
<organism evidence="2 3">
    <name type="scientific">Streptomyces microflavus</name>
    <name type="common">Streptomyces lipmanii</name>
    <dbReference type="NCBI Taxonomy" id="1919"/>
    <lineage>
        <taxon>Bacteria</taxon>
        <taxon>Bacillati</taxon>
        <taxon>Actinomycetota</taxon>
        <taxon>Actinomycetes</taxon>
        <taxon>Kitasatosporales</taxon>
        <taxon>Streptomycetaceae</taxon>
        <taxon>Streptomyces</taxon>
    </lineage>
</organism>
<evidence type="ECO:0000313" key="2">
    <source>
        <dbReference type="EMBL" id="NEB70164.1"/>
    </source>
</evidence>
<accession>A0A6N9VBB9</accession>
<dbReference type="AlphaFoldDB" id="A0A6N9VBB9"/>
<dbReference type="RefSeq" id="WP_164358095.1">
    <property type="nucleotide sequence ID" value="NZ_JAAGME010001009.1"/>
</dbReference>
<feature type="non-terminal residue" evidence="2">
    <location>
        <position position="1"/>
    </location>
</feature>
<dbReference type="InterPro" id="IPR036291">
    <property type="entry name" value="NAD(P)-bd_dom_sf"/>
</dbReference>
<sequence>LDLLQQWQAADRLSHSRLVLVTTGAVAAHDTETVRDLAAGAAWGLVRSAQSENPDRFVLLDLDGADAADTLRSLLPDLPGLLGGGDAQFAVREGTALVGRLERLTTAPGLLAPAGTPWRLDTTGKGSLDNLILA</sequence>
<reference evidence="2 3" key="1">
    <citation type="submission" date="2020-01" db="EMBL/GenBank/DDBJ databases">
        <title>Insect and environment-associated Actinomycetes.</title>
        <authorList>
            <person name="Currrie C."/>
            <person name="Chevrette M."/>
            <person name="Carlson C."/>
            <person name="Stubbendieck R."/>
            <person name="Wendt-Pienkowski E."/>
        </authorList>
    </citation>
    <scope>NUCLEOTIDE SEQUENCE [LARGE SCALE GENOMIC DNA]</scope>
    <source>
        <strain evidence="2 3">SID14438</strain>
    </source>
</reference>
<evidence type="ECO:0000313" key="3">
    <source>
        <dbReference type="Proteomes" id="UP000471648"/>
    </source>
</evidence>
<feature type="non-terminal residue" evidence="2">
    <location>
        <position position="134"/>
    </location>
</feature>
<dbReference type="SUPFAM" id="SSF51735">
    <property type="entry name" value="NAD(P)-binding Rossmann-fold domains"/>
    <property type="match status" value="1"/>
</dbReference>
<dbReference type="Proteomes" id="UP000471648">
    <property type="component" value="Unassembled WGS sequence"/>
</dbReference>
<protein>
    <recommendedName>
        <fullName evidence="1">Polyketide synthase extender module SpnB-like Rossmann fold domain-containing protein</fullName>
    </recommendedName>
</protein>
<dbReference type="Gene3D" id="3.40.50.11460">
    <property type="match status" value="1"/>
</dbReference>
<name>A0A6N9VBB9_STRMI</name>
<comment type="caution">
    <text evidence="2">The sequence shown here is derived from an EMBL/GenBank/DDBJ whole genome shotgun (WGS) entry which is preliminary data.</text>
</comment>
<dbReference type="Pfam" id="PF22953">
    <property type="entry name" value="SpnB_Rossmann"/>
    <property type="match status" value="1"/>
</dbReference>
<gene>
    <name evidence="2" type="ORF">G3I39_24375</name>
</gene>
<dbReference type="EMBL" id="JAAGME010001009">
    <property type="protein sequence ID" value="NEB70164.1"/>
    <property type="molecule type" value="Genomic_DNA"/>
</dbReference>